<gene>
    <name evidence="2" type="ORF">Ptr86124_002592</name>
</gene>
<protein>
    <submittedName>
        <fullName evidence="2">Uncharacterized protein</fullName>
    </submittedName>
</protein>
<dbReference type="EMBL" id="NRDI02000002">
    <property type="protein sequence ID" value="KAI1519464.1"/>
    <property type="molecule type" value="Genomic_DNA"/>
</dbReference>
<dbReference type="AlphaFoldDB" id="A0A922T042"/>
<sequence length="97" mass="10809">MDAQPHAQRCESPLNTPTSPTSSSGGSYFDSSSSSSSSSTISSPQVPFQIIVTFDGKVREMLRIEREVDGMSQQRRPRMKPRPRYYSMSAEQRAVGY</sequence>
<feature type="region of interest" description="Disordered" evidence="1">
    <location>
        <begin position="67"/>
        <end position="97"/>
    </location>
</feature>
<evidence type="ECO:0000313" key="3">
    <source>
        <dbReference type="Proteomes" id="UP000249757"/>
    </source>
</evidence>
<dbReference type="OMA" id="MMRIERQ"/>
<organism evidence="2 3">
    <name type="scientific">Pyrenophora tritici-repentis</name>
    <dbReference type="NCBI Taxonomy" id="45151"/>
    <lineage>
        <taxon>Eukaryota</taxon>
        <taxon>Fungi</taxon>
        <taxon>Dikarya</taxon>
        <taxon>Ascomycota</taxon>
        <taxon>Pezizomycotina</taxon>
        <taxon>Dothideomycetes</taxon>
        <taxon>Pleosporomycetidae</taxon>
        <taxon>Pleosporales</taxon>
        <taxon>Pleosporineae</taxon>
        <taxon>Pleosporaceae</taxon>
        <taxon>Pyrenophora</taxon>
    </lineage>
</organism>
<name>A0A922T042_9PLEO</name>
<proteinExistence type="predicted"/>
<reference evidence="3" key="1">
    <citation type="journal article" date="2022" name="Microb. Genom.">
        <title>A global pangenome for the wheat fungal pathogen Pyrenophora tritici-repentis and prediction of effector protein structural homology.</title>
        <authorList>
            <person name="Moolhuijzen P.M."/>
            <person name="See P.T."/>
            <person name="Shi G."/>
            <person name="Powell H.R."/>
            <person name="Cockram J."/>
            <person name="Jorgensen L.N."/>
            <person name="Benslimane H."/>
            <person name="Strelkov S.E."/>
            <person name="Turner J."/>
            <person name="Liu Z."/>
            <person name="Moffat C.S."/>
        </authorList>
    </citation>
    <scope>NUCLEOTIDE SEQUENCE [LARGE SCALE GENOMIC DNA]</scope>
</reference>
<keyword evidence="3" id="KW-1185">Reference proteome</keyword>
<dbReference type="Proteomes" id="UP000249757">
    <property type="component" value="Unassembled WGS sequence"/>
</dbReference>
<comment type="caution">
    <text evidence="2">The sequence shown here is derived from an EMBL/GenBank/DDBJ whole genome shotgun (WGS) entry which is preliminary data.</text>
</comment>
<evidence type="ECO:0000313" key="2">
    <source>
        <dbReference type="EMBL" id="KAI1519464.1"/>
    </source>
</evidence>
<feature type="compositionally biased region" description="Low complexity" evidence="1">
    <location>
        <begin position="12"/>
        <end position="44"/>
    </location>
</feature>
<feature type="region of interest" description="Disordered" evidence="1">
    <location>
        <begin position="1"/>
        <end position="46"/>
    </location>
</feature>
<accession>A0A922T042</accession>
<evidence type="ECO:0000256" key="1">
    <source>
        <dbReference type="SAM" id="MobiDB-lite"/>
    </source>
</evidence>